<dbReference type="AlphaFoldDB" id="A0A0A9F7X1"/>
<evidence type="ECO:0000256" key="1">
    <source>
        <dbReference type="SAM" id="MobiDB-lite"/>
    </source>
</evidence>
<feature type="region of interest" description="Disordered" evidence="1">
    <location>
        <begin position="40"/>
        <end position="118"/>
    </location>
</feature>
<proteinExistence type="predicted"/>
<reference evidence="2" key="2">
    <citation type="journal article" date="2015" name="Data Brief">
        <title>Shoot transcriptome of the giant reed, Arundo donax.</title>
        <authorList>
            <person name="Barrero R.A."/>
            <person name="Guerrero F.D."/>
            <person name="Moolhuijzen P."/>
            <person name="Goolsby J.A."/>
            <person name="Tidwell J."/>
            <person name="Bellgard S.E."/>
            <person name="Bellgard M.I."/>
        </authorList>
    </citation>
    <scope>NUCLEOTIDE SEQUENCE</scope>
    <source>
        <tissue evidence="2">Shoot tissue taken approximately 20 cm above the soil surface</tissue>
    </source>
</reference>
<feature type="compositionally biased region" description="Basic and acidic residues" evidence="1">
    <location>
        <begin position="64"/>
        <end position="76"/>
    </location>
</feature>
<protein>
    <submittedName>
        <fullName evidence="2">Uncharacterized protein</fullName>
    </submittedName>
</protein>
<name>A0A0A9F7X1_ARUDO</name>
<organism evidence="2">
    <name type="scientific">Arundo donax</name>
    <name type="common">Giant reed</name>
    <name type="synonym">Donax arundinaceus</name>
    <dbReference type="NCBI Taxonomy" id="35708"/>
    <lineage>
        <taxon>Eukaryota</taxon>
        <taxon>Viridiplantae</taxon>
        <taxon>Streptophyta</taxon>
        <taxon>Embryophyta</taxon>
        <taxon>Tracheophyta</taxon>
        <taxon>Spermatophyta</taxon>
        <taxon>Magnoliopsida</taxon>
        <taxon>Liliopsida</taxon>
        <taxon>Poales</taxon>
        <taxon>Poaceae</taxon>
        <taxon>PACMAD clade</taxon>
        <taxon>Arundinoideae</taxon>
        <taxon>Arundineae</taxon>
        <taxon>Arundo</taxon>
    </lineage>
</organism>
<accession>A0A0A9F7X1</accession>
<sequence length="118" mass="12747">MCAESVAFLEKYYYVADGEHEEHLRNLAAAATSSCLQRRGRRREVQEHHPLLPIAVIPDAPGEAPRRAAGGEHVGVEDPVCEAGAPRAPYEADGDDAIMGGGRRRAGAGCGRRRSWRG</sequence>
<dbReference type="EMBL" id="GBRH01190572">
    <property type="protein sequence ID" value="JAE07324.1"/>
    <property type="molecule type" value="Transcribed_RNA"/>
</dbReference>
<feature type="compositionally biased region" description="Basic residues" evidence="1">
    <location>
        <begin position="102"/>
        <end position="118"/>
    </location>
</feature>
<reference evidence="2" key="1">
    <citation type="submission" date="2014-09" db="EMBL/GenBank/DDBJ databases">
        <authorList>
            <person name="Magalhaes I.L.F."/>
            <person name="Oliveira U."/>
            <person name="Santos F.R."/>
            <person name="Vidigal T.H.D.A."/>
            <person name="Brescovit A.D."/>
            <person name="Santos A.J."/>
        </authorList>
    </citation>
    <scope>NUCLEOTIDE SEQUENCE</scope>
    <source>
        <tissue evidence="2">Shoot tissue taken approximately 20 cm above the soil surface</tissue>
    </source>
</reference>
<evidence type="ECO:0000313" key="2">
    <source>
        <dbReference type="EMBL" id="JAE07324.1"/>
    </source>
</evidence>